<evidence type="ECO:0000313" key="3">
    <source>
        <dbReference type="Proteomes" id="UP000446658"/>
    </source>
</evidence>
<gene>
    <name evidence="2" type="ORF">GKE73_15690</name>
</gene>
<feature type="transmembrane region" description="Helical" evidence="1">
    <location>
        <begin position="55"/>
        <end position="81"/>
    </location>
</feature>
<evidence type="ECO:0000313" key="2">
    <source>
        <dbReference type="EMBL" id="MTD33908.1"/>
    </source>
</evidence>
<comment type="caution">
    <text evidence="2">The sequence shown here is derived from an EMBL/GenBank/DDBJ whole genome shotgun (WGS) entry which is preliminary data.</text>
</comment>
<organism evidence="2 3">
    <name type="scientific">Paludibacterium denitrificans</name>
    <dbReference type="NCBI Taxonomy" id="2675226"/>
    <lineage>
        <taxon>Bacteria</taxon>
        <taxon>Pseudomonadati</taxon>
        <taxon>Pseudomonadota</taxon>
        <taxon>Betaproteobacteria</taxon>
        <taxon>Neisseriales</taxon>
        <taxon>Chromobacteriaceae</taxon>
        <taxon>Paludibacterium</taxon>
    </lineage>
</organism>
<reference evidence="2 3" key="1">
    <citation type="submission" date="2019-11" db="EMBL/GenBank/DDBJ databases">
        <title>Draft genome sequence of Paludibacterium sp. dN18-1.</title>
        <authorList>
            <person name="Im W.-T."/>
        </authorList>
    </citation>
    <scope>NUCLEOTIDE SEQUENCE [LARGE SCALE GENOMIC DNA]</scope>
    <source>
        <strain evidence="3">dN 18-1</strain>
    </source>
</reference>
<accession>A0A844GFA8</accession>
<keyword evidence="1" id="KW-0812">Transmembrane</keyword>
<dbReference type="Proteomes" id="UP000446658">
    <property type="component" value="Unassembled WGS sequence"/>
</dbReference>
<dbReference type="Pfam" id="PF10734">
    <property type="entry name" value="DUF2523"/>
    <property type="match status" value="1"/>
</dbReference>
<protein>
    <submittedName>
        <fullName evidence="2">DUF2523 domain-containing protein</fullName>
    </submittedName>
</protein>
<evidence type="ECO:0000256" key="1">
    <source>
        <dbReference type="SAM" id="Phobius"/>
    </source>
</evidence>
<feature type="transmembrane region" description="Helical" evidence="1">
    <location>
        <begin position="12"/>
        <end position="35"/>
    </location>
</feature>
<dbReference type="RefSeq" id="WP_230371082.1">
    <property type="nucleotide sequence ID" value="NZ_WLYX01000001.1"/>
</dbReference>
<keyword evidence="1" id="KW-1133">Transmembrane helix</keyword>
<keyword evidence="1" id="KW-0472">Membrane</keyword>
<dbReference type="EMBL" id="WLYX01000001">
    <property type="protein sequence ID" value="MTD33908.1"/>
    <property type="molecule type" value="Genomic_DNA"/>
</dbReference>
<dbReference type="InterPro" id="IPR019670">
    <property type="entry name" value="DUF2523"/>
</dbReference>
<sequence length="104" mass="10717">MPVIIGIVSSVITALLSSLISRIIGALGFGMIAFSGCNFAMKLLQDKVSSNLSSLPVAIVSILAMAGVGQCLSILFSALVIRTTLAGMDSAGNLIQSKWKGFKA</sequence>
<name>A0A844GFA8_9NEIS</name>
<dbReference type="AlphaFoldDB" id="A0A844GFA8"/>
<proteinExistence type="predicted"/>
<keyword evidence="3" id="KW-1185">Reference proteome</keyword>